<reference evidence="1 2" key="1">
    <citation type="submission" date="2019-02" db="EMBL/GenBank/DDBJ databases">
        <title>Marinobacter halodurans sp. nov., a marine bacterium isolated from sea tidal flat.</title>
        <authorList>
            <person name="Yoo Y."/>
            <person name="Lee D.W."/>
            <person name="Kim B.S."/>
            <person name="Kim J.-J."/>
        </authorList>
    </citation>
    <scope>NUCLEOTIDE SEQUENCE [LARGE SCALE GENOMIC DNA]</scope>
    <source>
        <strain evidence="1 2">YJ-S3-2</strain>
    </source>
</reference>
<accession>A0ABY1ZPC7</accession>
<gene>
    <name evidence="1" type="ORF">EZI54_10460</name>
</gene>
<dbReference type="Proteomes" id="UP000313645">
    <property type="component" value="Unassembled WGS sequence"/>
</dbReference>
<evidence type="ECO:0000313" key="1">
    <source>
        <dbReference type="EMBL" id="TBW56054.1"/>
    </source>
</evidence>
<name>A0ABY1ZPC7_9GAMM</name>
<organism evidence="1 2">
    <name type="scientific">Marinobacter halodurans</name>
    <dbReference type="NCBI Taxonomy" id="2528979"/>
    <lineage>
        <taxon>Bacteria</taxon>
        <taxon>Pseudomonadati</taxon>
        <taxon>Pseudomonadota</taxon>
        <taxon>Gammaproteobacteria</taxon>
        <taxon>Pseudomonadales</taxon>
        <taxon>Marinobacteraceae</taxon>
        <taxon>Marinobacter</taxon>
    </lineage>
</organism>
<keyword evidence="2" id="KW-1185">Reference proteome</keyword>
<dbReference type="EMBL" id="SJDL01000013">
    <property type="protein sequence ID" value="TBW56054.1"/>
    <property type="molecule type" value="Genomic_DNA"/>
</dbReference>
<evidence type="ECO:0000313" key="2">
    <source>
        <dbReference type="Proteomes" id="UP000313645"/>
    </source>
</evidence>
<protein>
    <submittedName>
        <fullName evidence="1">Uncharacterized protein</fullName>
    </submittedName>
</protein>
<sequence>MSIAVNRVIGLTEERQMEARYGVADLHIHWREDVASQRQTDPNGQAHLAPLVSWTHKGRTYRYVPRLTFRIEFRSLPAILRQCGLQERQYFVVDALALSREIGGQLASCGRLPDAVS</sequence>
<comment type="caution">
    <text evidence="1">The sequence shown here is derived from an EMBL/GenBank/DDBJ whole genome shotgun (WGS) entry which is preliminary data.</text>
</comment>
<proteinExistence type="predicted"/>
<dbReference type="RefSeq" id="WP_131481719.1">
    <property type="nucleotide sequence ID" value="NZ_SJDL01000013.1"/>
</dbReference>